<feature type="transmembrane region" description="Helical" evidence="1">
    <location>
        <begin position="7"/>
        <end position="27"/>
    </location>
</feature>
<dbReference type="Pfam" id="PF16872">
    <property type="entry name" value="putAbiC"/>
    <property type="match status" value="1"/>
</dbReference>
<evidence type="ECO:0000313" key="2">
    <source>
        <dbReference type="EMBL" id="NMR34756.1"/>
    </source>
</evidence>
<reference evidence="2 3" key="1">
    <citation type="submission" date="2020-04" db="EMBL/GenBank/DDBJ databases">
        <title>Genome analysis and antimicrobial resistance characteristics of Chryseobacterium aquaticum isolated from farmed salmonids.</title>
        <authorList>
            <person name="Saticioglu I.B."/>
            <person name="Duman M."/>
            <person name="Altun S."/>
        </authorList>
    </citation>
    <scope>NUCLEOTIDE SEQUENCE [LARGE SCALE GENOMIC DNA]</scope>
    <source>
        <strain evidence="2 3">C-174</strain>
    </source>
</reference>
<evidence type="ECO:0000256" key="1">
    <source>
        <dbReference type="SAM" id="Phobius"/>
    </source>
</evidence>
<name>A0A848N309_9FLAO</name>
<feature type="transmembrane region" description="Helical" evidence="1">
    <location>
        <begin position="47"/>
        <end position="66"/>
    </location>
</feature>
<organism evidence="2 3">
    <name type="scientific">Chryseobacterium aquaticum</name>
    <dbReference type="NCBI Taxonomy" id="452084"/>
    <lineage>
        <taxon>Bacteria</taxon>
        <taxon>Pseudomonadati</taxon>
        <taxon>Bacteroidota</taxon>
        <taxon>Flavobacteriia</taxon>
        <taxon>Flavobacteriales</taxon>
        <taxon>Weeksellaceae</taxon>
        <taxon>Chryseobacterium group</taxon>
        <taxon>Chryseobacterium</taxon>
    </lineage>
</organism>
<keyword evidence="1" id="KW-1133">Transmembrane helix</keyword>
<evidence type="ECO:0000313" key="3">
    <source>
        <dbReference type="Proteomes" id="UP000548067"/>
    </source>
</evidence>
<dbReference type="RefSeq" id="WP_169321521.1">
    <property type="nucleotide sequence ID" value="NZ_JABCJF010000005.1"/>
</dbReference>
<dbReference type="AlphaFoldDB" id="A0A848N309"/>
<sequence length="256" mass="30653">MKNNISIYWLIGLMSLIFMCLMLWVNYQYATSLGDKYQGIFGDMFGAANALFTGLSFTGLIITILLQRQELKETRDEFIKQNETLINQKFENTFFNLINNHHQIVSDMRSKEYTMKQGQKFYTYFEGRAVFEHMFSILLNNLDDDISTYDIKYLDFYRKFGYKFIHYVKNLYQIIKLVDENDFNVVDHEKQKLKYISIIWSQLSDHEIALLFYHTSYDNGQKNFKTLIEKHSLFKDINELFILNEIKNLYSNDAFR</sequence>
<dbReference type="InterPro" id="IPR031709">
    <property type="entry name" value="PutAbiC"/>
</dbReference>
<comment type="caution">
    <text evidence="2">The sequence shown here is derived from an EMBL/GenBank/DDBJ whole genome shotgun (WGS) entry which is preliminary data.</text>
</comment>
<proteinExistence type="predicted"/>
<keyword evidence="1" id="KW-0812">Transmembrane</keyword>
<keyword evidence="1" id="KW-0472">Membrane</keyword>
<dbReference type="EMBL" id="JABCJF010000005">
    <property type="protein sequence ID" value="NMR34756.1"/>
    <property type="molecule type" value="Genomic_DNA"/>
</dbReference>
<protein>
    <recommendedName>
        <fullName evidence="4">Phage abortive infection protein</fullName>
    </recommendedName>
</protein>
<gene>
    <name evidence="2" type="ORF">HIO71_11115</name>
</gene>
<dbReference type="Proteomes" id="UP000548067">
    <property type="component" value="Unassembled WGS sequence"/>
</dbReference>
<evidence type="ECO:0008006" key="4">
    <source>
        <dbReference type="Google" id="ProtNLM"/>
    </source>
</evidence>
<accession>A0A848N309</accession>